<organism evidence="1 2">
    <name type="scientific">Dovyalis caffra</name>
    <dbReference type="NCBI Taxonomy" id="77055"/>
    <lineage>
        <taxon>Eukaryota</taxon>
        <taxon>Viridiplantae</taxon>
        <taxon>Streptophyta</taxon>
        <taxon>Embryophyta</taxon>
        <taxon>Tracheophyta</taxon>
        <taxon>Spermatophyta</taxon>
        <taxon>Magnoliopsida</taxon>
        <taxon>eudicotyledons</taxon>
        <taxon>Gunneridae</taxon>
        <taxon>Pentapetalae</taxon>
        <taxon>rosids</taxon>
        <taxon>fabids</taxon>
        <taxon>Malpighiales</taxon>
        <taxon>Salicaceae</taxon>
        <taxon>Flacourtieae</taxon>
        <taxon>Dovyalis</taxon>
    </lineage>
</organism>
<evidence type="ECO:0000313" key="2">
    <source>
        <dbReference type="Proteomes" id="UP001314170"/>
    </source>
</evidence>
<accession>A0AAV1RIK3</accession>
<sequence>MWKGRSIGNFDCKYLTRTGVEQSSNVEEFGHMASVTIDARNLSGDGSNGLKRHILIHQQSETGFLLLQVEVSVCIQVLDLMLKGSASAVVQDLQVEMIAVRQIKVARVRVNPAWEEHNKMHGKVPQIGCNLVMQCFSAPPIFDVRNSVRSQQYGVLYSIPNIGRFSSHRQPYGFHNPFDGLQTSLLLGAIRSESHIWETRLGLYDRILISGIESETDAVMFTGQSYNVRMELPSTVQNEYNSVHAPPDEEATHDLSKMLTVHDARYRKVYFSKIDVSADFTDPQLYDQCLTLMDMEPNKLPMKIPLRL</sequence>
<comment type="caution">
    <text evidence="1">The sequence shown here is derived from an EMBL/GenBank/DDBJ whole genome shotgun (WGS) entry which is preliminary data.</text>
</comment>
<dbReference type="EMBL" id="CAWUPB010000994">
    <property type="protein sequence ID" value="CAK7335725.1"/>
    <property type="molecule type" value="Genomic_DNA"/>
</dbReference>
<keyword evidence="2" id="KW-1185">Reference proteome</keyword>
<reference evidence="1 2" key="1">
    <citation type="submission" date="2024-01" db="EMBL/GenBank/DDBJ databases">
        <authorList>
            <person name="Waweru B."/>
        </authorList>
    </citation>
    <scope>NUCLEOTIDE SEQUENCE [LARGE SCALE GENOMIC DNA]</scope>
</reference>
<gene>
    <name evidence="1" type="ORF">DCAF_LOCUS10726</name>
</gene>
<protein>
    <submittedName>
        <fullName evidence="1">Uncharacterized protein</fullName>
    </submittedName>
</protein>
<proteinExistence type="predicted"/>
<dbReference type="AlphaFoldDB" id="A0AAV1RIK3"/>
<evidence type="ECO:0000313" key="1">
    <source>
        <dbReference type="EMBL" id="CAK7335725.1"/>
    </source>
</evidence>
<dbReference type="Proteomes" id="UP001314170">
    <property type="component" value="Unassembled WGS sequence"/>
</dbReference>
<name>A0AAV1RIK3_9ROSI</name>